<accession>A0A1U7Z869</accession>
<dbReference type="KEGG" id="nnu:104587350"/>
<organism evidence="2 3">
    <name type="scientific">Nelumbo nucifera</name>
    <name type="common">Sacred lotus</name>
    <dbReference type="NCBI Taxonomy" id="4432"/>
    <lineage>
        <taxon>Eukaryota</taxon>
        <taxon>Viridiplantae</taxon>
        <taxon>Streptophyta</taxon>
        <taxon>Embryophyta</taxon>
        <taxon>Tracheophyta</taxon>
        <taxon>Spermatophyta</taxon>
        <taxon>Magnoliopsida</taxon>
        <taxon>Proteales</taxon>
        <taxon>Nelumbonaceae</taxon>
        <taxon>Nelumbo</taxon>
    </lineage>
</organism>
<keyword evidence="2" id="KW-1185">Reference proteome</keyword>
<reference evidence="3 4" key="1">
    <citation type="submission" date="2025-04" db="UniProtKB">
        <authorList>
            <consortium name="RefSeq"/>
        </authorList>
    </citation>
    <scope>IDENTIFICATION</scope>
</reference>
<proteinExistence type="predicted"/>
<dbReference type="Proteomes" id="UP000189703">
    <property type="component" value="Unplaced"/>
</dbReference>
<feature type="region of interest" description="Disordered" evidence="1">
    <location>
        <begin position="75"/>
        <end position="94"/>
    </location>
</feature>
<dbReference type="eggNOG" id="ENOG502QQNM">
    <property type="taxonomic scope" value="Eukaryota"/>
</dbReference>
<feature type="region of interest" description="Disordered" evidence="1">
    <location>
        <begin position="1"/>
        <end position="24"/>
    </location>
</feature>
<evidence type="ECO:0000313" key="2">
    <source>
        <dbReference type="Proteomes" id="UP000189703"/>
    </source>
</evidence>
<dbReference type="GeneID" id="104587350"/>
<dbReference type="PANTHER" id="PTHR37212">
    <property type="entry name" value="ACTIN PROTEIN 2/3 COMPLEX SUBUNIT-LIKE PROTEIN"/>
    <property type="match status" value="1"/>
</dbReference>
<dbReference type="OrthoDB" id="674980at2759"/>
<evidence type="ECO:0000256" key="1">
    <source>
        <dbReference type="SAM" id="MobiDB-lite"/>
    </source>
</evidence>
<evidence type="ECO:0000313" key="3">
    <source>
        <dbReference type="RefSeq" id="XP_010243216.1"/>
    </source>
</evidence>
<dbReference type="RefSeq" id="XP_019051550.1">
    <property type="nucleotide sequence ID" value="XM_019196005.1"/>
</dbReference>
<protein>
    <submittedName>
        <fullName evidence="3 4">Uncharacterized protein LOC104587350 isoform X1</fullName>
    </submittedName>
</protein>
<dbReference type="RefSeq" id="XP_010243216.1">
    <property type="nucleotide sequence ID" value="XM_010244914.2"/>
</dbReference>
<dbReference type="PANTHER" id="PTHR37212:SF2">
    <property type="entry name" value="ACTIN PROTEIN 2_3 COMPLEX SUBUNIT-LIKE PROTEIN"/>
    <property type="match status" value="1"/>
</dbReference>
<gene>
    <name evidence="3 4" type="primary">LOC104587350</name>
</gene>
<dbReference type="OMA" id="CITAITR"/>
<evidence type="ECO:0000313" key="4">
    <source>
        <dbReference type="RefSeq" id="XP_019051550.1"/>
    </source>
</evidence>
<sequence length="494" mass="57055">MPPLISRTKTRFSSPQLPQRKGRTNSYKFSYFKPPCMGSNAQWANPPSFWKKVIGLDDLLQDFYKEQSKNIEKESKRRTSRKCYNSDDDDDTVQKNKEASLSRCFRECEKTMQDVSNEDEFPLWGLPVFGNQKATPPLVFSELGRCKLLESFMNSKENSFLELSAEKEETLLQRLLINGWISKLVFVSGDVEAFIAIWAFNLMLYSSSEELRSSACDFWCSILPSKNEVDPPSIRIDWFPSAAELKKALEIYGYVLDSSIDISSLSDMAHGDSGSKGPPQNIRYWIKFLLACFRIRGTGSIFSTSEAQEFLCIIICLFLDRRLQGLSLLLYDCMQSIISFFEDKDWKSSCEKTAEALAYRMPKDLNCLRIVECISGVDTRSKHLRSEISFQILINCFDPKVKDMEEILKLLLSINVKDKSCDLFKMYVYLVLTENWLFSDKLVEDKPVILEMWGVYLRNCSCQITSTDLRSYASKVRNRASYLLQSTMHRRDYD</sequence>
<dbReference type="AlphaFoldDB" id="A0A1U7Z869"/>
<name>A0A1U7Z869_NELNU</name>